<organism evidence="1">
    <name type="scientific">bioreactor metagenome</name>
    <dbReference type="NCBI Taxonomy" id="1076179"/>
    <lineage>
        <taxon>unclassified sequences</taxon>
        <taxon>metagenomes</taxon>
        <taxon>ecological metagenomes</taxon>
    </lineage>
</organism>
<comment type="caution">
    <text evidence="1">The sequence shown here is derived from an EMBL/GenBank/DDBJ whole genome shotgun (WGS) entry which is preliminary data.</text>
</comment>
<sequence>MNIAPTIAIAKHIKVIKFTNVFVNSKALRSPDSSLNLLYIGIKLVAIAEPITENKTIGMLFAVEYAAAYICVP</sequence>
<proteinExistence type="predicted"/>
<name>A0A645E6G0_9ZZZZ</name>
<protein>
    <submittedName>
        <fullName evidence="1">Uncharacterized protein</fullName>
    </submittedName>
</protein>
<reference evidence="1" key="1">
    <citation type="submission" date="2019-08" db="EMBL/GenBank/DDBJ databases">
        <authorList>
            <person name="Kucharzyk K."/>
            <person name="Murdoch R.W."/>
            <person name="Higgins S."/>
            <person name="Loffler F."/>
        </authorList>
    </citation>
    <scope>NUCLEOTIDE SEQUENCE</scope>
</reference>
<dbReference type="AlphaFoldDB" id="A0A645E6G0"/>
<dbReference type="EMBL" id="VSSQ01043435">
    <property type="protein sequence ID" value="MPM97119.1"/>
    <property type="molecule type" value="Genomic_DNA"/>
</dbReference>
<gene>
    <name evidence="1" type="ORF">SDC9_144292</name>
</gene>
<evidence type="ECO:0000313" key="1">
    <source>
        <dbReference type="EMBL" id="MPM97119.1"/>
    </source>
</evidence>
<accession>A0A645E6G0</accession>